<dbReference type="Proteomes" id="UP000677228">
    <property type="component" value="Unassembled WGS sequence"/>
</dbReference>
<gene>
    <name evidence="1" type="ORF">OVA965_LOCUS29992</name>
    <name evidence="2" type="ORF">TMI583_LOCUS30785</name>
</gene>
<dbReference type="Gene3D" id="1.25.10.10">
    <property type="entry name" value="Leucine-rich Repeat Variant"/>
    <property type="match status" value="1"/>
</dbReference>
<accession>A0A8S2F5Q5</accession>
<dbReference type="InterPro" id="IPR016024">
    <property type="entry name" value="ARM-type_fold"/>
</dbReference>
<dbReference type="Proteomes" id="UP000682733">
    <property type="component" value="Unassembled WGS sequence"/>
</dbReference>
<sequence>MAEQVISSNIINEMLSRLIDGPRNVSRLCAETLLILVKNQQALSEQQMRGVEKALTKPNDSAVKQNLVEIYTLYGSSGYHVKLDLISLEKNLQDVKTCLTASYLFFKAAVTEKRTFSDRTVRILCQVGMRGEYDIKARNYCLWARAYSIRETKDKQSISSELINNLIEILLSPEMSIKQTAAVALCYYGMDENIVLSAKVLEQLAVLLSEKDQNPLDNIVPLYQKMSKQHEKIPVVALENLARLLQHPEFSLRQKVIWTFKHVVDNGQELSMPILDLIDLCLDDQEPHIRNPVGRIFITTYWQDQLVRNGSETIRRVSARLETLLLYFNDHMNYKYKSRLWNFFGNW</sequence>
<evidence type="ECO:0000313" key="1">
    <source>
        <dbReference type="EMBL" id="CAF1333324.1"/>
    </source>
</evidence>
<evidence type="ECO:0008006" key="4">
    <source>
        <dbReference type="Google" id="ProtNLM"/>
    </source>
</evidence>
<evidence type="ECO:0000313" key="2">
    <source>
        <dbReference type="EMBL" id="CAF4144723.1"/>
    </source>
</evidence>
<name>A0A8S2F5Q5_9BILA</name>
<dbReference type="AlphaFoldDB" id="A0A8S2F5Q5"/>
<dbReference type="EMBL" id="CAJOBA010043127">
    <property type="protein sequence ID" value="CAF4144723.1"/>
    <property type="molecule type" value="Genomic_DNA"/>
</dbReference>
<evidence type="ECO:0000313" key="3">
    <source>
        <dbReference type="Proteomes" id="UP000677228"/>
    </source>
</evidence>
<organism evidence="1 3">
    <name type="scientific">Didymodactylos carnosus</name>
    <dbReference type="NCBI Taxonomy" id="1234261"/>
    <lineage>
        <taxon>Eukaryota</taxon>
        <taxon>Metazoa</taxon>
        <taxon>Spiralia</taxon>
        <taxon>Gnathifera</taxon>
        <taxon>Rotifera</taxon>
        <taxon>Eurotatoria</taxon>
        <taxon>Bdelloidea</taxon>
        <taxon>Philodinida</taxon>
        <taxon>Philodinidae</taxon>
        <taxon>Didymodactylos</taxon>
    </lineage>
</organism>
<reference evidence="1" key="1">
    <citation type="submission" date="2021-02" db="EMBL/GenBank/DDBJ databases">
        <authorList>
            <person name="Nowell W R."/>
        </authorList>
    </citation>
    <scope>NUCLEOTIDE SEQUENCE</scope>
</reference>
<dbReference type="InterPro" id="IPR011989">
    <property type="entry name" value="ARM-like"/>
</dbReference>
<dbReference type="EMBL" id="CAJNOK010021507">
    <property type="protein sequence ID" value="CAF1333324.1"/>
    <property type="molecule type" value="Genomic_DNA"/>
</dbReference>
<proteinExistence type="predicted"/>
<comment type="caution">
    <text evidence="1">The sequence shown here is derived from an EMBL/GenBank/DDBJ whole genome shotgun (WGS) entry which is preliminary data.</text>
</comment>
<protein>
    <recommendedName>
        <fullName evidence="4">Clathrin/coatomer adaptor adaptin-like N-terminal domain-containing protein</fullName>
    </recommendedName>
</protein>
<dbReference type="SUPFAM" id="SSF48371">
    <property type="entry name" value="ARM repeat"/>
    <property type="match status" value="1"/>
</dbReference>